<protein>
    <submittedName>
        <fullName evidence="2">Uncharacterized protein</fullName>
    </submittedName>
</protein>
<dbReference type="WBParaSite" id="Hba_09252">
    <property type="protein sequence ID" value="Hba_09252"/>
    <property type="gene ID" value="Hba_09252"/>
</dbReference>
<organism evidence="1 2">
    <name type="scientific">Heterorhabditis bacteriophora</name>
    <name type="common">Entomopathogenic nematode worm</name>
    <dbReference type="NCBI Taxonomy" id="37862"/>
    <lineage>
        <taxon>Eukaryota</taxon>
        <taxon>Metazoa</taxon>
        <taxon>Ecdysozoa</taxon>
        <taxon>Nematoda</taxon>
        <taxon>Chromadorea</taxon>
        <taxon>Rhabditida</taxon>
        <taxon>Rhabditina</taxon>
        <taxon>Rhabditomorpha</taxon>
        <taxon>Strongyloidea</taxon>
        <taxon>Heterorhabditidae</taxon>
        <taxon>Heterorhabditis</taxon>
    </lineage>
</organism>
<evidence type="ECO:0000313" key="2">
    <source>
        <dbReference type="WBParaSite" id="Hba_09252"/>
    </source>
</evidence>
<dbReference type="Proteomes" id="UP000095283">
    <property type="component" value="Unplaced"/>
</dbReference>
<name>A0A1I7WVV0_HETBA</name>
<proteinExistence type="predicted"/>
<dbReference type="AlphaFoldDB" id="A0A1I7WVV0"/>
<sequence length="66" mass="7773">MLETFHTEDVSAKHRNRRERQFSMKLVLICWNTNEITVADFPERQWTVRQNSNGISPNITDGAIRL</sequence>
<keyword evidence="1" id="KW-1185">Reference proteome</keyword>
<evidence type="ECO:0000313" key="1">
    <source>
        <dbReference type="Proteomes" id="UP000095283"/>
    </source>
</evidence>
<accession>A0A1I7WVV0</accession>
<reference evidence="2" key="1">
    <citation type="submission" date="2016-11" db="UniProtKB">
        <authorList>
            <consortium name="WormBaseParasite"/>
        </authorList>
    </citation>
    <scope>IDENTIFICATION</scope>
</reference>